<evidence type="ECO:0000256" key="6">
    <source>
        <dbReference type="ARBA" id="ARBA00022840"/>
    </source>
</evidence>
<dbReference type="PANTHER" id="PTHR30042">
    <property type="entry name" value="POTASSIUM-TRANSPORTING ATPASE C CHAIN"/>
    <property type="match status" value="1"/>
</dbReference>
<dbReference type="HAMAP" id="MF_00276">
    <property type="entry name" value="KdpC"/>
    <property type="match status" value="1"/>
</dbReference>
<accession>A0A1G7IM80</accession>
<dbReference type="EMBL" id="FNBU01000003">
    <property type="protein sequence ID" value="SDF13636.1"/>
    <property type="molecule type" value="Genomic_DNA"/>
</dbReference>
<dbReference type="NCBIfam" id="TIGR00681">
    <property type="entry name" value="kdpC"/>
    <property type="match status" value="1"/>
</dbReference>
<keyword evidence="1 11" id="KW-0813">Transport</keyword>
<evidence type="ECO:0000256" key="10">
    <source>
        <dbReference type="ARBA" id="ARBA00023136"/>
    </source>
</evidence>
<evidence type="ECO:0000256" key="3">
    <source>
        <dbReference type="ARBA" id="ARBA00022538"/>
    </source>
</evidence>
<dbReference type="AlphaFoldDB" id="A0A1G7IM80"/>
<dbReference type="GO" id="GO:0008556">
    <property type="term" value="F:P-type potassium transmembrane transporter activity"/>
    <property type="evidence" value="ECO:0007669"/>
    <property type="project" value="InterPro"/>
</dbReference>
<protein>
    <recommendedName>
        <fullName evidence="11">Potassium-transporting ATPase KdpC subunit</fullName>
    </recommendedName>
    <alternativeName>
        <fullName evidence="11">ATP phosphohydrolase [potassium-transporting] C chain</fullName>
    </alternativeName>
    <alternativeName>
        <fullName evidence="11">Potassium-binding and translocating subunit C</fullName>
    </alternativeName>
    <alternativeName>
        <fullName evidence="11">Potassium-translocating ATPase C chain</fullName>
    </alternativeName>
</protein>
<keyword evidence="9 11" id="KW-0406">Ion transport</keyword>
<dbReference type="PANTHER" id="PTHR30042:SF2">
    <property type="entry name" value="POTASSIUM-TRANSPORTING ATPASE KDPC SUBUNIT"/>
    <property type="match status" value="1"/>
</dbReference>
<evidence type="ECO:0000256" key="11">
    <source>
        <dbReference type="HAMAP-Rule" id="MF_00276"/>
    </source>
</evidence>
<dbReference type="OrthoDB" id="9809491at2"/>
<evidence type="ECO:0000313" key="13">
    <source>
        <dbReference type="Proteomes" id="UP000243333"/>
    </source>
</evidence>
<dbReference type="RefSeq" id="WP_093687843.1">
    <property type="nucleotide sequence ID" value="NZ_FNBU01000003.1"/>
</dbReference>
<reference evidence="13" key="1">
    <citation type="submission" date="2016-10" db="EMBL/GenBank/DDBJ databases">
        <authorList>
            <person name="Varghese N."/>
            <person name="Submissions S."/>
        </authorList>
    </citation>
    <scope>NUCLEOTIDE SEQUENCE [LARGE SCALE GENOMIC DNA]</scope>
    <source>
        <strain evidence="13">DSM 23256</strain>
    </source>
</reference>
<comment type="subcellular location">
    <subcellularLocation>
        <location evidence="11">Cell membrane</location>
        <topology evidence="11">Single-pass membrane protein</topology>
    </subcellularLocation>
</comment>
<keyword evidence="5 11" id="KW-0547">Nucleotide-binding</keyword>
<keyword evidence="10 11" id="KW-0472">Membrane</keyword>
<keyword evidence="7 11" id="KW-0630">Potassium</keyword>
<dbReference type="NCBIfam" id="NF001454">
    <property type="entry name" value="PRK00315.1"/>
    <property type="match status" value="1"/>
</dbReference>
<evidence type="ECO:0000256" key="9">
    <source>
        <dbReference type="ARBA" id="ARBA00023065"/>
    </source>
</evidence>
<dbReference type="InterPro" id="IPR003820">
    <property type="entry name" value="KdpC"/>
</dbReference>
<keyword evidence="13" id="KW-1185">Reference proteome</keyword>
<evidence type="ECO:0000256" key="4">
    <source>
        <dbReference type="ARBA" id="ARBA00022692"/>
    </source>
</evidence>
<comment type="subunit">
    <text evidence="11">The system is composed of three essential subunits: KdpA, KdpB and KdpC.</text>
</comment>
<comment type="function">
    <text evidence="11">Part of the high-affinity ATP-driven potassium transport (or Kdp) system, which catalyzes the hydrolysis of ATP coupled with the electrogenic transport of potassium into the cytoplasm. This subunit acts as a catalytic chaperone that increases the ATP-binding affinity of the ATP-hydrolyzing subunit KdpB by the formation of a transient KdpB/KdpC/ATP ternary complex.</text>
</comment>
<name>A0A1G7IM80_9FIRM</name>
<dbReference type="Proteomes" id="UP000243333">
    <property type="component" value="Unassembled WGS sequence"/>
</dbReference>
<evidence type="ECO:0000256" key="5">
    <source>
        <dbReference type="ARBA" id="ARBA00022741"/>
    </source>
</evidence>
<evidence type="ECO:0000256" key="7">
    <source>
        <dbReference type="ARBA" id="ARBA00022958"/>
    </source>
</evidence>
<dbReference type="STRING" id="1123285.SAMN05660235_00525"/>
<keyword evidence="3 11" id="KW-0633">Potassium transport</keyword>
<comment type="similarity">
    <text evidence="11">Belongs to the KdpC family.</text>
</comment>
<dbReference type="GO" id="GO:0005524">
    <property type="term" value="F:ATP binding"/>
    <property type="evidence" value="ECO:0007669"/>
    <property type="project" value="UniProtKB-UniRule"/>
</dbReference>
<keyword evidence="6 11" id="KW-0067">ATP-binding</keyword>
<sequence>MWKQLKNAFLLLMIMTVLTGLAYPLALTGLAQVLFPFQANGSIVMKDGKPIGSLLIGQSFQKNEYFHGRPSAAGQNGYNAAASAGSNLGPTNKKLIETVAERLDNVRSANNLLPGQKVPADAVLASGSGLDPDISPDYAYLQARRVANSRGLTVDEVQRLINNHIKDRQFGILGEPRVNVLELNLALDALQR</sequence>
<evidence type="ECO:0000256" key="2">
    <source>
        <dbReference type="ARBA" id="ARBA00022475"/>
    </source>
</evidence>
<proteinExistence type="inferred from homology"/>
<keyword evidence="8 11" id="KW-1133">Transmembrane helix</keyword>
<organism evidence="12 13">
    <name type="scientific">Sporolituus thermophilus DSM 23256</name>
    <dbReference type="NCBI Taxonomy" id="1123285"/>
    <lineage>
        <taxon>Bacteria</taxon>
        <taxon>Bacillati</taxon>
        <taxon>Bacillota</taxon>
        <taxon>Negativicutes</taxon>
        <taxon>Selenomonadales</taxon>
        <taxon>Sporomusaceae</taxon>
        <taxon>Sporolituus</taxon>
    </lineage>
</organism>
<evidence type="ECO:0000313" key="12">
    <source>
        <dbReference type="EMBL" id="SDF13636.1"/>
    </source>
</evidence>
<dbReference type="Pfam" id="PF02669">
    <property type="entry name" value="KdpC"/>
    <property type="match status" value="1"/>
</dbReference>
<keyword evidence="2 11" id="KW-1003">Cell membrane</keyword>
<dbReference type="GO" id="GO:0005886">
    <property type="term" value="C:plasma membrane"/>
    <property type="evidence" value="ECO:0007669"/>
    <property type="project" value="UniProtKB-SubCell"/>
</dbReference>
<dbReference type="PIRSF" id="PIRSF001296">
    <property type="entry name" value="K_ATPase_KdpC"/>
    <property type="match status" value="1"/>
</dbReference>
<keyword evidence="4 11" id="KW-0812">Transmembrane</keyword>
<evidence type="ECO:0000256" key="8">
    <source>
        <dbReference type="ARBA" id="ARBA00022989"/>
    </source>
</evidence>
<evidence type="ECO:0000256" key="1">
    <source>
        <dbReference type="ARBA" id="ARBA00022448"/>
    </source>
</evidence>
<gene>
    <name evidence="11" type="primary">kdpC</name>
    <name evidence="12" type="ORF">SAMN05660235_00525</name>
</gene>